<reference evidence="6" key="2">
    <citation type="submission" date="2015-01" db="EMBL/GenBank/DDBJ databases">
        <title>Evolutionary Origins and Diversification of the Mycorrhizal Mutualists.</title>
        <authorList>
            <consortium name="DOE Joint Genome Institute"/>
            <consortium name="Mycorrhizal Genomics Consortium"/>
            <person name="Kohler A."/>
            <person name="Kuo A."/>
            <person name="Nagy L.G."/>
            <person name="Floudas D."/>
            <person name="Copeland A."/>
            <person name="Barry K.W."/>
            <person name="Cichocki N."/>
            <person name="Veneault-Fourrey C."/>
            <person name="LaButti K."/>
            <person name="Lindquist E.A."/>
            <person name="Lipzen A."/>
            <person name="Lundell T."/>
            <person name="Morin E."/>
            <person name="Murat C."/>
            <person name="Riley R."/>
            <person name="Ohm R."/>
            <person name="Sun H."/>
            <person name="Tunlid A."/>
            <person name="Henrissat B."/>
            <person name="Grigoriev I.V."/>
            <person name="Hibbett D.S."/>
            <person name="Martin F."/>
        </authorList>
    </citation>
    <scope>NUCLEOTIDE SEQUENCE [LARGE SCALE GENOMIC DNA]</scope>
    <source>
        <strain evidence="6">ATCC 200175</strain>
    </source>
</reference>
<feature type="compositionally biased region" description="Basic and acidic residues" evidence="4">
    <location>
        <begin position="423"/>
        <end position="434"/>
    </location>
</feature>
<keyword evidence="2" id="KW-0677">Repeat</keyword>
<feature type="region of interest" description="Disordered" evidence="4">
    <location>
        <begin position="423"/>
        <end position="465"/>
    </location>
</feature>
<dbReference type="InterPro" id="IPR020472">
    <property type="entry name" value="WD40_PAC1"/>
</dbReference>
<dbReference type="OrthoDB" id="538223at2759"/>
<dbReference type="CDD" id="cd00200">
    <property type="entry name" value="WD40"/>
    <property type="match status" value="1"/>
</dbReference>
<feature type="repeat" description="WD" evidence="3">
    <location>
        <begin position="56"/>
        <end position="97"/>
    </location>
</feature>
<dbReference type="Gene3D" id="2.130.10.10">
    <property type="entry name" value="YVTN repeat-like/Quinoprotein amine dehydrogenase"/>
    <property type="match status" value="2"/>
</dbReference>
<evidence type="ECO:0000313" key="5">
    <source>
        <dbReference type="EMBL" id="KIJ11484.1"/>
    </source>
</evidence>
<dbReference type="PANTHER" id="PTHR19848:SF8">
    <property type="entry name" value="F-BOX AND WD REPEAT DOMAIN CONTAINING 7"/>
    <property type="match status" value="1"/>
</dbReference>
<feature type="repeat" description="WD" evidence="3">
    <location>
        <begin position="11"/>
        <end position="54"/>
    </location>
</feature>
<dbReference type="EMBL" id="KN819378">
    <property type="protein sequence ID" value="KIJ11484.1"/>
    <property type="molecule type" value="Genomic_DNA"/>
</dbReference>
<reference evidence="5 6" key="1">
    <citation type="submission" date="2014-06" db="EMBL/GenBank/DDBJ databases">
        <authorList>
            <consortium name="DOE Joint Genome Institute"/>
            <person name="Kuo A."/>
            <person name="Kohler A."/>
            <person name="Nagy L.G."/>
            <person name="Floudas D."/>
            <person name="Copeland A."/>
            <person name="Barry K.W."/>
            <person name="Cichocki N."/>
            <person name="Veneault-Fourrey C."/>
            <person name="LaButti K."/>
            <person name="Lindquist E.A."/>
            <person name="Lipzen A."/>
            <person name="Lundell T."/>
            <person name="Morin E."/>
            <person name="Murat C."/>
            <person name="Sun H."/>
            <person name="Tunlid A."/>
            <person name="Henrissat B."/>
            <person name="Grigoriev I.V."/>
            <person name="Hibbett D.S."/>
            <person name="Martin F."/>
            <person name="Nordberg H.P."/>
            <person name="Cantor M.N."/>
            <person name="Hua S.X."/>
        </authorList>
    </citation>
    <scope>NUCLEOTIDE SEQUENCE [LARGE SCALE GENOMIC DNA]</scope>
    <source>
        <strain evidence="5 6">ATCC 200175</strain>
    </source>
</reference>
<feature type="region of interest" description="Disordered" evidence="4">
    <location>
        <begin position="339"/>
        <end position="393"/>
    </location>
</feature>
<feature type="repeat" description="WD" evidence="3">
    <location>
        <begin position="189"/>
        <end position="227"/>
    </location>
</feature>
<proteinExistence type="predicted"/>
<dbReference type="SUPFAM" id="SSF50978">
    <property type="entry name" value="WD40 repeat-like"/>
    <property type="match status" value="1"/>
</dbReference>
<dbReference type="Proteomes" id="UP000053647">
    <property type="component" value="Unassembled WGS sequence"/>
</dbReference>
<feature type="repeat" description="WD" evidence="3">
    <location>
        <begin position="271"/>
        <end position="312"/>
    </location>
</feature>
<feature type="compositionally biased region" description="Basic residues" evidence="4">
    <location>
        <begin position="435"/>
        <end position="450"/>
    </location>
</feature>
<dbReference type="Pfam" id="PF00400">
    <property type="entry name" value="WD40"/>
    <property type="match status" value="7"/>
</dbReference>
<evidence type="ECO:0000256" key="2">
    <source>
        <dbReference type="ARBA" id="ARBA00022737"/>
    </source>
</evidence>
<dbReference type="SMART" id="SM00320">
    <property type="entry name" value="WD40"/>
    <property type="match status" value="7"/>
</dbReference>
<feature type="repeat" description="WD" evidence="3">
    <location>
        <begin position="229"/>
        <end position="261"/>
    </location>
</feature>
<feature type="repeat" description="WD" evidence="3">
    <location>
        <begin position="144"/>
        <end position="185"/>
    </location>
</feature>
<sequence length="465" mass="49408">MEGTLIPVKSLRGHTHSVQELIFSKNVDELKIISTSLDETVRIWNAGTGKQVGEPLLGHAAKTCGIAISTDGINIVSGGEDGKIIMWSAETRTIIRILKPRTSGENLRVVSLSFSPDDKTFASAFRDGTCKVWNSEAGELLYDFDDHQDMVGIVAYSPSGVKIASGSSDHTIRVRNTHTGERLTQPLLHADAVRSLVWSPDGRQLISACDDGQIYFWSAPTGTQLGSPLQAHLGHINCMAMSPSGSLLASASNDHTARLWNTVTRQPFGRVLQHNDRVYTVAFSPGGQFVATGGREGVIFLWDISQEGVIATDAVSVSLLHAAPVPHFAGVINQPSSSSDSLAGSLRPSIPASDVPSDGAQDRSSLPIAPAGLVNSEVPPISSSSTSARDALQGAGPVVSLHGTVPVSAPPSSQSFLKRLLSKSDTHVAPAEHSKPRKPTFFHELLHRKRGGTERGGNPDDAQPN</sequence>
<name>A0A0C9SSS7_PAXIN</name>
<keyword evidence="6" id="KW-1185">Reference proteome</keyword>
<protein>
    <recommendedName>
        <fullName evidence="7">WD40 repeat-like protein</fullName>
    </recommendedName>
</protein>
<gene>
    <name evidence="5" type="ORF">PAXINDRAFT_171736</name>
</gene>
<feature type="compositionally biased region" description="Low complexity" evidence="4">
    <location>
        <begin position="339"/>
        <end position="349"/>
    </location>
</feature>
<evidence type="ECO:0000256" key="1">
    <source>
        <dbReference type="ARBA" id="ARBA00022574"/>
    </source>
</evidence>
<evidence type="ECO:0000313" key="6">
    <source>
        <dbReference type="Proteomes" id="UP000053647"/>
    </source>
</evidence>
<keyword evidence="1 3" id="KW-0853">WD repeat</keyword>
<dbReference type="PROSITE" id="PS50082">
    <property type="entry name" value="WD_REPEATS_2"/>
    <property type="match status" value="7"/>
</dbReference>
<dbReference type="InterPro" id="IPR001680">
    <property type="entry name" value="WD40_rpt"/>
</dbReference>
<dbReference type="AlphaFoldDB" id="A0A0C9SSS7"/>
<dbReference type="InterPro" id="IPR036322">
    <property type="entry name" value="WD40_repeat_dom_sf"/>
</dbReference>
<feature type="repeat" description="WD" evidence="3">
    <location>
        <begin position="102"/>
        <end position="143"/>
    </location>
</feature>
<dbReference type="HOGENOM" id="CLU_000288_57_33_1"/>
<dbReference type="PROSITE" id="PS50294">
    <property type="entry name" value="WD_REPEATS_REGION"/>
    <property type="match status" value="7"/>
</dbReference>
<dbReference type="PRINTS" id="PR00320">
    <property type="entry name" value="GPROTEINBRPT"/>
</dbReference>
<evidence type="ECO:0008006" key="7">
    <source>
        <dbReference type="Google" id="ProtNLM"/>
    </source>
</evidence>
<dbReference type="PANTHER" id="PTHR19848">
    <property type="entry name" value="WD40 REPEAT PROTEIN"/>
    <property type="match status" value="1"/>
</dbReference>
<accession>A0A0C9SSS7</accession>
<evidence type="ECO:0000256" key="4">
    <source>
        <dbReference type="SAM" id="MobiDB-lite"/>
    </source>
</evidence>
<dbReference type="InterPro" id="IPR015943">
    <property type="entry name" value="WD40/YVTN_repeat-like_dom_sf"/>
</dbReference>
<organism evidence="5 6">
    <name type="scientific">Paxillus involutus ATCC 200175</name>
    <dbReference type="NCBI Taxonomy" id="664439"/>
    <lineage>
        <taxon>Eukaryota</taxon>
        <taxon>Fungi</taxon>
        <taxon>Dikarya</taxon>
        <taxon>Basidiomycota</taxon>
        <taxon>Agaricomycotina</taxon>
        <taxon>Agaricomycetes</taxon>
        <taxon>Agaricomycetidae</taxon>
        <taxon>Boletales</taxon>
        <taxon>Paxilineae</taxon>
        <taxon>Paxillaceae</taxon>
        <taxon>Paxillus</taxon>
    </lineage>
</organism>
<evidence type="ECO:0000256" key="3">
    <source>
        <dbReference type="PROSITE-ProRule" id="PRU00221"/>
    </source>
</evidence>